<proteinExistence type="predicted"/>
<comment type="caution">
    <text evidence="1">The sequence shown here is derived from an EMBL/GenBank/DDBJ whole genome shotgun (WGS) entry which is preliminary data.</text>
</comment>
<reference evidence="1 2" key="1">
    <citation type="journal article" date="2012" name="J. Bacteriol.">
        <title>Draft Genome Sequence Determination for Cystic Fibrosis and Chronic Granulomatous Disease Burkholderia multivorans Isolates.</title>
        <authorList>
            <person name="Varga J.J."/>
            <person name="Losada L."/>
            <person name="Zelazny A.M."/>
            <person name="Brinkac L."/>
            <person name="Harkins D."/>
            <person name="Radune D."/>
            <person name="Hostetler J."/>
            <person name="Sampaio E.P."/>
            <person name="Ronning C.M."/>
            <person name="Nierman W.C."/>
            <person name="Greenberg D.E."/>
            <person name="Holland S.M."/>
            <person name="Goldberg J.B."/>
        </authorList>
    </citation>
    <scope>NUCLEOTIDE SEQUENCE [LARGE SCALE GENOMIC DNA]</scope>
    <source>
        <strain evidence="1 2">CGD2</strain>
    </source>
</reference>
<dbReference type="EMBL" id="ACFC01000011">
    <property type="protein sequence ID" value="EEE05086.1"/>
    <property type="molecule type" value="Genomic_DNA"/>
</dbReference>
<evidence type="ECO:0000313" key="2">
    <source>
        <dbReference type="Proteomes" id="UP000004535"/>
    </source>
</evidence>
<sequence length="83" mass="8941">MDSCGRVRFAAVASGQSGGETSAAWAQPGRGRREMRPLYVAAKRVFAKRRMKGRACGRQASCGRIARQLGGDAICNATRPTRE</sequence>
<accession>B9BVR4</accession>
<gene>
    <name evidence="1" type="ORF">BURMUCGD2_0536</name>
</gene>
<dbReference type="Proteomes" id="UP000004535">
    <property type="component" value="Unassembled WGS sequence"/>
</dbReference>
<organism evidence="1 2">
    <name type="scientific">Burkholderia multivorans CGD2</name>
    <dbReference type="NCBI Taxonomy" id="513052"/>
    <lineage>
        <taxon>Bacteria</taxon>
        <taxon>Pseudomonadati</taxon>
        <taxon>Pseudomonadota</taxon>
        <taxon>Betaproteobacteria</taxon>
        <taxon>Burkholderiales</taxon>
        <taxon>Burkholderiaceae</taxon>
        <taxon>Burkholderia</taxon>
        <taxon>Burkholderia cepacia complex</taxon>
    </lineage>
</organism>
<dbReference type="AlphaFoldDB" id="B9BVR4"/>
<evidence type="ECO:0000313" key="1">
    <source>
        <dbReference type="EMBL" id="EEE05086.1"/>
    </source>
</evidence>
<protein>
    <submittedName>
        <fullName evidence="1">Uncharacterized protein</fullName>
    </submittedName>
</protein>
<name>B9BVR4_9BURK</name>